<evidence type="ECO:0000313" key="2">
    <source>
        <dbReference type="EMBL" id="TCP55275.1"/>
    </source>
</evidence>
<sequence>MTMPDPKTMTWRTSSYSGDNGDCVEVARAEDTVYLRDTKNRAGDHLTIPCSAWRALLTELD</sequence>
<protein>
    <submittedName>
        <fullName evidence="2">Uncharacterized protein DUF397</fullName>
    </submittedName>
</protein>
<dbReference type="InterPro" id="IPR007278">
    <property type="entry name" value="DUF397"/>
</dbReference>
<dbReference type="Proteomes" id="UP000294911">
    <property type="component" value="Unassembled WGS sequence"/>
</dbReference>
<gene>
    <name evidence="2" type="ORF">EV191_102487</name>
</gene>
<comment type="caution">
    <text evidence="2">The sequence shown here is derived from an EMBL/GenBank/DDBJ whole genome shotgun (WGS) entry which is preliminary data.</text>
</comment>
<dbReference type="EMBL" id="SLXQ01000002">
    <property type="protein sequence ID" value="TCP55275.1"/>
    <property type="molecule type" value="Genomic_DNA"/>
</dbReference>
<feature type="domain" description="DUF397" evidence="1">
    <location>
        <begin position="10"/>
        <end position="59"/>
    </location>
</feature>
<organism evidence="2 3">
    <name type="scientific">Tamaricihabitans halophyticus</name>
    <dbReference type="NCBI Taxonomy" id="1262583"/>
    <lineage>
        <taxon>Bacteria</taxon>
        <taxon>Bacillati</taxon>
        <taxon>Actinomycetota</taxon>
        <taxon>Actinomycetes</taxon>
        <taxon>Pseudonocardiales</taxon>
        <taxon>Pseudonocardiaceae</taxon>
        <taxon>Tamaricihabitans</taxon>
    </lineage>
</organism>
<evidence type="ECO:0000259" key="1">
    <source>
        <dbReference type="Pfam" id="PF04149"/>
    </source>
</evidence>
<reference evidence="2 3" key="1">
    <citation type="submission" date="2019-03" db="EMBL/GenBank/DDBJ databases">
        <title>Genomic Encyclopedia of Type Strains, Phase IV (KMG-IV): sequencing the most valuable type-strain genomes for metagenomic binning, comparative biology and taxonomic classification.</title>
        <authorList>
            <person name="Goeker M."/>
        </authorList>
    </citation>
    <scope>NUCLEOTIDE SEQUENCE [LARGE SCALE GENOMIC DNA]</scope>
    <source>
        <strain evidence="2 3">DSM 45765</strain>
    </source>
</reference>
<name>A0A4R2R798_9PSEU</name>
<accession>A0A4R2R798</accession>
<dbReference type="AlphaFoldDB" id="A0A4R2R798"/>
<proteinExistence type="predicted"/>
<keyword evidence="3" id="KW-1185">Reference proteome</keyword>
<dbReference type="Pfam" id="PF04149">
    <property type="entry name" value="DUF397"/>
    <property type="match status" value="1"/>
</dbReference>
<evidence type="ECO:0000313" key="3">
    <source>
        <dbReference type="Proteomes" id="UP000294911"/>
    </source>
</evidence>